<evidence type="ECO:0000256" key="1">
    <source>
        <dbReference type="ARBA" id="ARBA00023125"/>
    </source>
</evidence>
<dbReference type="InterPro" id="IPR010992">
    <property type="entry name" value="IHF-like_DNA-bd_dom_sf"/>
</dbReference>
<keyword evidence="1 3" id="KW-0238">DNA-binding</keyword>
<dbReference type="NCBIfam" id="TIGR01201">
    <property type="entry name" value="HU_rel"/>
    <property type="match status" value="1"/>
</dbReference>
<comment type="caution">
    <text evidence="3">The sequence shown here is derived from an EMBL/GenBank/DDBJ whole genome shotgun (WGS) entry which is preliminary data.</text>
</comment>
<dbReference type="InterPro" id="IPR005902">
    <property type="entry name" value="HU_DNA-bd_put"/>
</dbReference>
<name>A0ABW3Y2L8_9FLAO</name>
<dbReference type="EMBL" id="JBHTMY010000003">
    <property type="protein sequence ID" value="MFD1316079.1"/>
    <property type="molecule type" value="Genomic_DNA"/>
</dbReference>
<dbReference type="GO" id="GO:0003677">
    <property type="term" value="F:DNA binding"/>
    <property type="evidence" value="ECO:0007669"/>
    <property type="project" value="UniProtKB-KW"/>
</dbReference>
<feature type="domain" description="HU" evidence="2">
    <location>
        <begin position="1"/>
        <end position="125"/>
    </location>
</feature>
<gene>
    <name evidence="3" type="ORF">ACFQ39_10655</name>
</gene>
<dbReference type="InterPro" id="IPR041607">
    <property type="entry name" value="HU-HIG"/>
</dbReference>
<evidence type="ECO:0000313" key="4">
    <source>
        <dbReference type="Proteomes" id="UP001597201"/>
    </source>
</evidence>
<dbReference type="Pfam" id="PF18291">
    <property type="entry name" value="HU-HIG"/>
    <property type="match status" value="1"/>
</dbReference>
<dbReference type="Gene3D" id="4.10.520.10">
    <property type="entry name" value="IHF-like DNA-binding proteins"/>
    <property type="match status" value="1"/>
</dbReference>
<evidence type="ECO:0000313" key="3">
    <source>
        <dbReference type="EMBL" id="MFD1316079.1"/>
    </source>
</evidence>
<protein>
    <submittedName>
        <fullName evidence="3">HU family DNA-binding protein</fullName>
    </submittedName>
</protein>
<dbReference type="RefSeq" id="WP_377178857.1">
    <property type="nucleotide sequence ID" value="NZ_JBHTMY010000003.1"/>
</dbReference>
<accession>A0ABW3Y2L8</accession>
<dbReference type="SUPFAM" id="SSF47729">
    <property type="entry name" value="IHF-like DNA-binding proteins"/>
    <property type="match status" value="1"/>
</dbReference>
<organism evidence="3 4">
    <name type="scientific">Namhaeicola litoreus</name>
    <dbReference type="NCBI Taxonomy" id="1052145"/>
    <lineage>
        <taxon>Bacteria</taxon>
        <taxon>Pseudomonadati</taxon>
        <taxon>Bacteroidota</taxon>
        <taxon>Flavobacteriia</taxon>
        <taxon>Flavobacteriales</taxon>
        <taxon>Flavobacteriaceae</taxon>
        <taxon>Namhaeicola</taxon>
    </lineage>
</organism>
<keyword evidence="4" id="KW-1185">Reference proteome</keyword>
<sequence>MSLNFKAQQKINPRDLSAPKKYYATAVSGRTVDFEELTEFISDQSTLSEADIYGVLKAVERTIIREMNKGRSVRLGDIGSFQLTLRSEGRDTAEEVVATAIKSARTIFRPGKRLKKMLAKMDFSKIQDQVA</sequence>
<evidence type="ECO:0000259" key="2">
    <source>
        <dbReference type="Pfam" id="PF18291"/>
    </source>
</evidence>
<proteinExistence type="predicted"/>
<reference evidence="4" key="1">
    <citation type="journal article" date="2019" name="Int. J. Syst. Evol. Microbiol.">
        <title>The Global Catalogue of Microorganisms (GCM) 10K type strain sequencing project: providing services to taxonomists for standard genome sequencing and annotation.</title>
        <authorList>
            <consortium name="The Broad Institute Genomics Platform"/>
            <consortium name="The Broad Institute Genome Sequencing Center for Infectious Disease"/>
            <person name="Wu L."/>
            <person name="Ma J."/>
        </authorList>
    </citation>
    <scope>NUCLEOTIDE SEQUENCE [LARGE SCALE GENOMIC DNA]</scope>
    <source>
        <strain evidence="4">CCUG 61485</strain>
    </source>
</reference>
<dbReference type="Proteomes" id="UP001597201">
    <property type="component" value="Unassembled WGS sequence"/>
</dbReference>